<dbReference type="RefSeq" id="WP_249048465.1">
    <property type="nucleotide sequence ID" value="NZ_JAMBEC010000066.1"/>
</dbReference>
<gene>
    <name evidence="1" type="ORF">M3O51_19200</name>
</gene>
<evidence type="ECO:0008006" key="3">
    <source>
        <dbReference type="Google" id="ProtNLM"/>
    </source>
</evidence>
<accession>A0ABT0LVJ3</accession>
<reference evidence="1" key="1">
    <citation type="submission" date="2022-04" db="EMBL/GenBank/DDBJ databases">
        <title>Genomic comparison of 19 strains of Xanthomonas nasturtii, a newly emerging watercress pathogen.</title>
        <authorList>
            <person name="Harrison J."/>
            <person name="Greer S."/>
            <person name="Hussain R."/>
            <person name="Lascelles D."/>
            <person name="Roberts M."/>
            <person name="Carter B."/>
            <person name="Bryning A."/>
            <person name="Carroll S."/>
            <person name="Aspin A."/>
            <person name="Cruz L."/>
            <person name="Cruz J."/>
            <person name="Grant M."/>
            <person name="Vicente J."/>
            <person name="Studholme D.J."/>
        </authorList>
    </citation>
    <scope>NUCLEOTIDE SEQUENCE</scope>
    <source>
        <strain evidence="1">10016B</strain>
    </source>
</reference>
<proteinExistence type="predicted"/>
<comment type="caution">
    <text evidence="1">The sequence shown here is derived from an EMBL/GenBank/DDBJ whole genome shotgun (WGS) entry which is preliminary data.</text>
</comment>
<evidence type="ECO:0000313" key="1">
    <source>
        <dbReference type="EMBL" id="MCL1553369.1"/>
    </source>
</evidence>
<dbReference type="Proteomes" id="UP001167357">
    <property type="component" value="Unassembled WGS sequence"/>
</dbReference>
<organism evidence="1 2">
    <name type="scientific">Xanthomonas nasturtii</name>
    <dbReference type="NCBI Taxonomy" id="1843581"/>
    <lineage>
        <taxon>Bacteria</taxon>
        <taxon>Pseudomonadati</taxon>
        <taxon>Pseudomonadota</taxon>
        <taxon>Gammaproteobacteria</taxon>
        <taxon>Lysobacterales</taxon>
        <taxon>Lysobacteraceae</taxon>
        <taxon>Xanthomonas</taxon>
    </lineage>
</organism>
<protein>
    <recommendedName>
        <fullName evidence="3">DUF4019 domain-containing protein</fullName>
    </recommendedName>
</protein>
<sequence length="208" mass="23096">MRIGFTCRTISATSIANSIEGMMGMGANHRKAYVAFVGLLCASVAAGTSPTPAVASQREHPIQHTAKAPVVSCPSKDFGTFLQLYADSTDDSVRRNFTDDPLEYEVPTHTVEKETDASPTTHLSKRAGLSRLELFPYRYFKDAMVFDQVVLGESKPKRQSKVGYPVTIQVMSSDSRSVDFGMEYEVDTYVFRKSQGCWYLARAINLRD</sequence>
<evidence type="ECO:0000313" key="2">
    <source>
        <dbReference type="Proteomes" id="UP001167357"/>
    </source>
</evidence>
<name>A0ABT0LVJ3_9XANT</name>
<dbReference type="EMBL" id="JAMBED010000070">
    <property type="protein sequence ID" value="MCL1553369.1"/>
    <property type="molecule type" value="Genomic_DNA"/>
</dbReference>
<keyword evidence="2" id="KW-1185">Reference proteome</keyword>